<dbReference type="SUPFAM" id="SSF53822">
    <property type="entry name" value="Periplasmic binding protein-like I"/>
    <property type="match status" value="1"/>
</dbReference>
<proteinExistence type="inferred from homology"/>
<gene>
    <name evidence="7" type="ORF">G3A56_25520</name>
</gene>
<dbReference type="EMBL" id="CP048636">
    <property type="protein sequence ID" value="QIB41222.1"/>
    <property type="molecule type" value="Genomic_DNA"/>
</dbReference>
<keyword evidence="3 5" id="KW-0732">Signal</keyword>
<dbReference type="InterPro" id="IPR028082">
    <property type="entry name" value="Peripla_BP_I"/>
</dbReference>
<keyword evidence="2" id="KW-0813">Transport</keyword>
<evidence type="ECO:0000256" key="5">
    <source>
        <dbReference type="SAM" id="SignalP"/>
    </source>
</evidence>
<evidence type="ECO:0000259" key="6">
    <source>
        <dbReference type="Pfam" id="PF13458"/>
    </source>
</evidence>
<dbReference type="PANTHER" id="PTHR30483:SF6">
    <property type="entry name" value="PERIPLASMIC BINDING PROTEIN OF ABC TRANSPORTER FOR NATURAL AMINO ACIDS"/>
    <property type="match status" value="1"/>
</dbReference>
<evidence type="ECO:0000313" key="8">
    <source>
        <dbReference type="Proteomes" id="UP000464865"/>
    </source>
</evidence>
<accession>A0A7L5BQP6</accession>
<dbReference type="Proteomes" id="UP000464865">
    <property type="component" value="Plasmid p4"/>
</dbReference>
<dbReference type="PRINTS" id="PR00337">
    <property type="entry name" value="LEUILEVALBP"/>
</dbReference>
<sequence>MKNFGRNVLAVALASGTIASAASASAADSIVVGAAVARSGWMVQYDEGPLNAAQLAIEEINAKGGVLGRPLSLVVSDSKTDPAGSARAASEVLAQGAQLVIASCDFDYGAPAALTANAQKVVSFGTCAADPKFDAFAIGPYAFSMATATPGLGALSAEWAFKKAGWRTAYVMLDTMLDYNKSVCSSFTKVWTELAGTDSIIGSDTFNGNDMSYPAQISRLKNLPKQPDFVMFCSAGGGAVAMLRQIRSAGVETQILASDSMDGDNWLESVPKLSNFQYGAYGSLFGDDPNPKVREFVDKYTAKFGTKPISSQALTGYSVIQAYALAVERAKSLNADAVVAELEKFQAEPLLVGQTTFTKDRHINYDRGQLIMKVEDGKHKAVEWQVPTSVPNPFK</sequence>
<dbReference type="PANTHER" id="PTHR30483">
    <property type="entry name" value="LEUCINE-SPECIFIC-BINDING PROTEIN"/>
    <property type="match status" value="1"/>
</dbReference>
<feature type="signal peptide" evidence="5">
    <location>
        <begin position="1"/>
        <end position="26"/>
    </location>
</feature>
<dbReference type="KEGG" id="roy:G3A56_25520"/>
<evidence type="ECO:0000256" key="4">
    <source>
        <dbReference type="ARBA" id="ARBA00022970"/>
    </source>
</evidence>
<comment type="similarity">
    <text evidence="1">Belongs to the leucine-binding protein family.</text>
</comment>
<feature type="chain" id="PRO_5029736816" evidence="5">
    <location>
        <begin position="27"/>
        <end position="395"/>
    </location>
</feature>
<dbReference type="RefSeq" id="WP_162762000.1">
    <property type="nucleotide sequence ID" value="NZ_CP048636.1"/>
</dbReference>
<keyword evidence="8" id="KW-1185">Reference proteome</keyword>
<feature type="domain" description="Leucine-binding protein" evidence="6">
    <location>
        <begin position="30"/>
        <end position="363"/>
    </location>
</feature>
<organism evidence="7 8">
    <name type="scientific">Rhizobium oryzihabitans</name>
    <dbReference type="NCBI Taxonomy" id="2267833"/>
    <lineage>
        <taxon>Bacteria</taxon>
        <taxon>Pseudomonadati</taxon>
        <taxon>Pseudomonadota</taxon>
        <taxon>Alphaproteobacteria</taxon>
        <taxon>Hyphomicrobiales</taxon>
        <taxon>Rhizobiaceae</taxon>
        <taxon>Rhizobium/Agrobacterium group</taxon>
        <taxon>Rhizobium</taxon>
    </lineage>
</organism>
<evidence type="ECO:0000256" key="1">
    <source>
        <dbReference type="ARBA" id="ARBA00010062"/>
    </source>
</evidence>
<keyword evidence="4" id="KW-0029">Amino-acid transport</keyword>
<dbReference type="InterPro" id="IPR051010">
    <property type="entry name" value="BCAA_transport"/>
</dbReference>
<reference evidence="7 8" key="1">
    <citation type="submission" date="2020-02" db="EMBL/GenBank/DDBJ databases">
        <title>Plant-Promoting Endophytic Bacterium Rhizobium oryzihabitans sp. nov., Isolated from the Root of Rice.</title>
        <authorList>
            <person name="zhao J."/>
            <person name="Zhang G."/>
        </authorList>
    </citation>
    <scope>NUCLEOTIDE SEQUENCE [LARGE SCALE GENOMIC DNA]</scope>
    <source>
        <strain evidence="7 8">M15</strain>
        <plasmid evidence="7 8">p4</plasmid>
    </source>
</reference>
<geneLocation type="plasmid" evidence="7 8">
    <name>p4</name>
</geneLocation>
<dbReference type="GO" id="GO:0006865">
    <property type="term" value="P:amino acid transport"/>
    <property type="evidence" value="ECO:0007669"/>
    <property type="project" value="UniProtKB-KW"/>
</dbReference>
<keyword evidence="7" id="KW-0614">Plasmid</keyword>
<evidence type="ECO:0000256" key="3">
    <source>
        <dbReference type="ARBA" id="ARBA00022729"/>
    </source>
</evidence>
<dbReference type="AlphaFoldDB" id="A0A7L5BQP6"/>
<protein>
    <submittedName>
        <fullName evidence="7">ABC transporter substrate-binding protein</fullName>
    </submittedName>
</protein>
<name>A0A7L5BQP6_9HYPH</name>
<evidence type="ECO:0000313" key="7">
    <source>
        <dbReference type="EMBL" id="QIB41222.1"/>
    </source>
</evidence>
<dbReference type="InterPro" id="IPR000709">
    <property type="entry name" value="Leu_Ile_Val-bd"/>
</dbReference>
<dbReference type="Gene3D" id="3.40.50.2300">
    <property type="match status" value="2"/>
</dbReference>
<evidence type="ECO:0000256" key="2">
    <source>
        <dbReference type="ARBA" id="ARBA00022448"/>
    </source>
</evidence>
<dbReference type="InterPro" id="IPR028081">
    <property type="entry name" value="Leu-bd"/>
</dbReference>
<dbReference type="Pfam" id="PF13458">
    <property type="entry name" value="Peripla_BP_6"/>
    <property type="match status" value="1"/>
</dbReference>